<organism evidence="1">
    <name type="scientific">Rhizophora mucronata</name>
    <name type="common">Asiatic mangrove</name>
    <dbReference type="NCBI Taxonomy" id="61149"/>
    <lineage>
        <taxon>Eukaryota</taxon>
        <taxon>Viridiplantae</taxon>
        <taxon>Streptophyta</taxon>
        <taxon>Embryophyta</taxon>
        <taxon>Tracheophyta</taxon>
        <taxon>Spermatophyta</taxon>
        <taxon>Magnoliopsida</taxon>
        <taxon>eudicotyledons</taxon>
        <taxon>Gunneridae</taxon>
        <taxon>Pentapetalae</taxon>
        <taxon>rosids</taxon>
        <taxon>fabids</taxon>
        <taxon>Malpighiales</taxon>
        <taxon>Rhizophoraceae</taxon>
        <taxon>Rhizophora</taxon>
    </lineage>
</organism>
<name>A0A2P2PLP2_RHIMU</name>
<dbReference type="EMBL" id="GGEC01075169">
    <property type="protein sequence ID" value="MBX55653.1"/>
    <property type="molecule type" value="Transcribed_RNA"/>
</dbReference>
<reference evidence="1" key="1">
    <citation type="submission" date="2018-02" db="EMBL/GenBank/DDBJ databases">
        <title>Rhizophora mucronata_Transcriptome.</title>
        <authorList>
            <person name="Meera S.P."/>
            <person name="Sreeshan A."/>
            <person name="Augustine A."/>
        </authorList>
    </citation>
    <scope>NUCLEOTIDE SEQUENCE</scope>
    <source>
        <tissue evidence="1">Leaf</tissue>
    </source>
</reference>
<protein>
    <submittedName>
        <fullName evidence="1">Uncharacterized protein</fullName>
    </submittedName>
</protein>
<dbReference type="AlphaFoldDB" id="A0A2P2PLP2"/>
<sequence length="72" mass="8100">MFESYINIDSFRSCRKSCGFVILPLSACIPDFLHRLSSYYVQSNFNTIKDEVQLVAAPYGGIALLLLCVHNP</sequence>
<proteinExistence type="predicted"/>
<evidence type="ECO:0000313" key="1">
    <source>
        <dbReference type="EMBL" id="MBX55653.1"/>
    </source>
</evidence>
<accession>A0A2P2PLP2</accession>